<accession>A0AB35RZL2</accession>
<organism evidence="1 2">
    <name type="scientific">Phytobacter ursingii</name>
    <dbReference type="NCBI Taxonomy" id="1972431"/>
    <lineage>
        <taxon>Bacteria</taxon>
        <taxon>Pseudomonadati</taxon>
        <taxon>Pseudomonadota</taxon>
        <taxon>Gammaproteobacteria</taxon>
        <taxon>Enterobacterales</taxon>
        <taxon>Enterobacteriaceae</taxon>
        <taxon>Phytobacter</taxon>
    </lineage>
</organism>
<dbReference type="AlphaFoldDB" id="A0AB35RZL2"/>
<keyword evidence="2" id="KW-1185">Reference proteome</keyword>
<reference evidence="1 2" key="1">
    <citation type="submission" date="2023-10" db="EMBL/GenBank/DDBJ databases">
        <title>Phytobacter spp. The emergence of a new genus of hospital-origin enterobacteria encoding carbapenemases in Argentina.</title>
        <authorList>
            <person name="Vay C."/>
            <person name="Almuzara M."/>
            <person name="Traglia G.M."/>
            <person name="Campos J."/>
        </authorList>
    </citation>
    <scope>NUCLEOTIDE SEQUENCE [LARGE SCALE GENOMIC DNA]</scope>
    <source>
        <strain evidence="1 2">CVMA36</strain>
    </source>
</reference>
<dbReference type="Proteomes" id="UP001286589">
    <property type="component" value="Unassembled WGS sequence"/>
</dbReference>
<comment type="caution">
    <text evidence="1">The sequence shown here is derived from an EMBL/GenBank/DDBJ whole genome shotgun (WGS) entry which is preliminary data.</text>
</comment>
<evidence type="ECO:0000313" key="1">
    <source>
        <dbReference type="EMBL" id="MDV2865622.1"/>
    </source>
</evidence>
<evidence type="ECO:0000313" key="2">
    <source>
        <dbReference type="Proteomes" id="UP001286589"/>
    </source>
</evidence>
<gene>
    <name evidence="1" type="ORF">R0H02_24580</name>
</gene>
<protein>
    <submittedName>
        <fullName evidence="1">Uncharacterized protein</fullName>
    </submittedName>
</protein>
<dbReference type="EMBL" id="JAWJAC010000024">
    <property type="protein sequence ID" value="MDV2865622.1"/>
    <property type="molecule type" value="Genomic_DNA"/>
</dbReference>
<dbReference type="RefSeq" id="WP_317101680.1">
    <property type="nucleotide sequence ID" value="NZ_JAWJAC010000024.1"/>
</dbReference>
<name>A0AB35RZL2_9ENTR</name>
<proteinExistence type="predicted"/>
<sequence>MDYEKYKKILHRYEQNLKRPCKLNKIMDAYSAPADFAATMEISQSCDLSPLAAATLWCTERSIHSRPSMVLEYDARWSIAEAWAKLSDMTGREDNINKNRFMRWIQNKIEWDDFYSRTQEFLKLCKINHIHFSQRSLFDAIKLRDNTQKKLEDGSYLTMPKTDFFHVALAIEFTEAIKF</sequence>